<gene>
    <name evidence="1" type="ORF">BBJK_02332</name>
</gene>
<accession>A0A286TE45</accession>
<protein>
    <submittedName>
        <fullName evidence="1">Uncharacterized protein</fullName>
    </submittedName>
</protein>
<dbReference type="AlphaFoldDB" id="A0A286TE45"/>
<name>A0A286TE45_BIFBI</name>
<dbReference type="EMBL" id="AP018131">
    <property type="protein sequence ID" value="BBA48573.1"/>
    <property type="molecule type" value="Genomic_DNA"/>
</dbReference>
<organism evidence="1 2">
    <name type="scientific">Bifidobacterium bifidum LMG 13195</name>
    <dbReference type="NCBI Taxonomy" id="1207542"/>
    <lineage>
        <taxon>Bacteria</taxon>
        <taxon>Bacillati</taxon>
        <taxon>Actinomycetota</taxon>
        <taxon>Actinomycetes</taxon>
        <taxon>Bifidobacteriales</taxon>
        <taxon>Bifidobacteriaceae</taxon>
        <taxon>Bifidobacterium</taxon>
    </lineage>
</organism>
<sequence>MQRDRGLAGAGPPCTTRALLRSERMMRSCSAWIVATMSVILPVRRELSDASRAPSPVSVPAFEALSTCSEWTSSTSSSMPMTSRKFSVIWRRMTMSPWLDGVAS</sequence>
<evidence type="ECO:0000313" key="1">
    <source>
        <dbReference type="EMBL" id="BBA48573.1"/>
    </source>
</evidence>
<reference evidence="1 2" key="1">
    <citation type="journal article" date="2017" name="Biosci. Biotechnol. Biochem.">
        <title>Identification and characterization of a sulfoglycosidase from Bifidobacterium bifidum implicated in mucin glycan utilization.</title>
        <authorList>
            <person name="Katoh T."/>
            <person name="Maeshibu T."/>
            <person name="Kikkawa K."/>
            <person name="Gotoh A."/>
            <person name="Tomabechi Y."/>
            <person name="Nakamura M."/>
            <person name="Liao W.-H."/>
            <person name="Yamaguchi M."/>
            <person name="Ashida H."/>
            <person name="Yamamoto K."/>
            <person name="Katayama T."/>
        </authorList>
    </citation>
    <scope>NUCLEOTIDE SEQUENCE [LARGE SCALE GENOMIC DNA]</scope>
    <source>
        <strain evidence="1 2">JCM 7004</strain>
    </source>
</reference>
<proteinExistence type="predicted"/>
<dbReference type="Proteomes" id="UP000262177">
    <property type="component" value="Chromosome"/>
</dbReference>
<evidence type="ECO:0000313" key="2">
    <source>
        <dbReference type="Proteomes" id="UP000262177"/>
    </source>
</evidence>